<keyword evidence="3" id="KW-0378">Hydrolase</keyword>
<dbReference type="GO" id="GO:0003678">
    <property type="term" value="F:DNA helicase activity"/>
    <property type="evidence" value="ECO:0007669"/>
    <property type="project" value="TreeGrafter"/>
</dbReference>
<dbReference type="InterPro" id="IPR047112">
    <property type="entry name" value="RecG/Mfd"/>
</dbReference>
<dbReference type="GO" id="GO:0003677">
    <property type="term" value="F:DNA binding"/>
    <property type="evidence" value="ECO:0007669"/>
    <property type="project" value="UniProtKB-KW"/>
</dbReference>
<dbReference type="SMART" id="SM00487">
    <property type="entry name" value="DEXDc"/>
    <property type="match status" value="1"/>
</dbReference>
<evidence type="ECO:0000313" key="11">
    <source>
        <dbReference type="Proteomes" id="UP000004191"/>
    </source>
</evidence>
<evidence type="ECO:0000259" key="9">
    <source>
        <dbReference type="PROSITE" id="PS51194"/>
    </source>
</evidence>
<dbReference type="InterPro" id="IPR001650">
    <property type="entry name" value="Helicase_C-like"/>
</dbReference>
<keyword evidence="7" id="KW-0234">DNA repair</keyword>
<evidence type="ECO:0000313" key="10">
    <source>
        <dbReference type="EMBL" id="EHR33954.1"/>
    </source>
</evidence>
<dbReference type="OrthoDB" id="9804325at2"/>
<dbReference type="STRING" id="883114.HMPREF9709_00890"/>
<dbReference type="Pfam" id="PF00270">
    <property type="entry name" value="DEAD"/>
    <property type="match status" value="1"/>
</dbReference>
<dbReference type="Proteomes" id="UP000004191">
    <property type="component" value="Unassembled WGS sequence"/>
</dbReference>
<gene>
    <name evidence="10" type="ORF">HMPREF9709_00890</name>
</gene>
<protein>
    <submittedName>
        <fullName evidence="10">ATP-dependent DNA helicase RecG</fullName>
    </submittedName>
</protein>
<dbReference type="Pfam" id="PF17191">
    <property type="entry name" value="RecG_wedge"/>
    <property type="match status" value="1"/>
</dbReference>
<accession>H3NNH9</accession>
<dbReference type="GO" id="GO:0016787">
    <property type="term" value="F:hydrolase activity"/>
    <property type="evidence" value="ECO:0007669"/>
    <property type="project" value="UniProtKB-KW"/>
</dbReference>
<evidence type="ECO:0000256" key="6">
    <source>
        <dbReference type="ARBA" id="ARBA00023125"/>
    </source>
</evidence>
<dbReference type="PROSITE" id="PS51194">
    <property type="entry name" value="HELICASE_CTER"/>
    <property type="match status" value="1"/>
</dbReference>
<dbReference type="HOGENOM" id="CLU_005122_7_1_9"/>
<keyword evidence="2" id="KW-0227">DNA damage</keyword>
<feature type="domain" description="Helicase C-terminal" evidence="9">
    <location>
        <begin position="431"/>
        <end position="598"/>
    </location>
</feature>
<dbReference type="InterPro" id="IPR014001">
    <property type="entry name" value="Helicase_ATP-bd"/>
</dbReference>
<proteinExistence type="predicted"/>
<dbReference type="InterPro" id="IPR011545">
    <property type="entry name" value="DEAD/DEAH_box_helicase_dom"/>
</dbReference>
<reference evidence="10 11" key="1">
    <citation type="submission" date="2012-01" db="EMBL/GenBank/DDBJ databases">
        <title>The Genome Sequence of Helcococcus kunzii ATCC 51366.</title>
        <authorList>
            <consortium name="The Broad Institute Genome Sequencing Platform"/>
            <person name="Earl A."/>
            <person name="Ward D."/>
            <person name="Feldgarden M."/>
            <person name="Gevers D."/>
            <person name="Huys G."/>
            <person name="Young S.K."/>
            <person name="Zeng Q."/>
            <person name="Gargeya S."/>
            <person name="Fitzgerald M."/>
            <person name="Haas B."/>
            <person name="Abouelleil A."/>
            <person name="Alvarado L."/>
            <person name="Arachchi H.M."/>
            <person name="Berlin A."/>
            <person name="Chapman S.B."/>
            <person name="Gearin G."/>
            <person name="Goldberg J."/>
            <person name="Griggs A."/>
            <person name="Gujja S."/>
            <person name="Hansen M."/>
            <person name="Heiman D."/>
            <person name="Howarth C."/>
            <person name="Larimer J."/>
            <person name="Lui A."/>
            <person name="MacDonald P.J.P."/>
            <person name="McCowen C."/>
            <person name="Montmayeur A."/>
            <person name="Murphy C."/>
            <person name="Neiman D."/>
            <person name="Pearson M."/>
            <person name="Priest M."/>
            <person name="Roberts A."/>
            <person name="Saif S."/>
            <person name="Shea T."/>
            <person name="Sisk P."/>
            <person name="Stolte C."/>
            <person name="Sykes S."/>
            <person name="Wortman J."/>
            <person name="Nusbaum C."/>
            <person name="Birren B."/>
        </authorList>
    </citation>
    <scope>NUCLEOTIDE SEQUENCE [LARGE SCALE GENOMIC DNA]</scope>
    <source>
        <strain evidence="10 11">ATCC 51366</strain>
    </source>
</reference>
<dbReference type="PANTHER" id="PTHR47964:SF1">
    <property type="entry name" value="ATP-DEPENDENT DNA HELICASE HOMOLOG RECG, CHLOROPLASTIC"/>
    <property type="match status" value="1"/>
</dbReference>
<evidence type="ECO:0000256" key="3">
    <source>
        <dbReference type="ARBA" id="ARBA00022801"/>
    </source>
</evidence>
<dbReference type="AlphaFoldDB" id="H3NNH9"/>
<evidence type="ECO:0000259" key="8">
    <source>
        <dbReference type="PROSITE" id="PS51192"/>
    </source>
</evidence>
<dbReference type="SMART" id="SM00490">
    <property type="entry name" value="HELICc"/>
    <property type="match status" value="1"/>
</dbReference>
<comment type="caution">
    <text evidence="10">The sequence shown here is derived from an EMBL/GenBank/DDBJ whole genome shotgun (WGS) entry which is preliminary data.</text>
</comment>
<dbReference type="InterPro" id="IPR027417">
    <property type="entry name" value="P-loop_NTPase"/>
</dbReference>
<keyword evidence="1" id="KW-0547">Nucleotide-binding</keyword>
<organism evidence="10 11">
    <name type="scientific">Helcococcus kunzii ATCC 51366</name>
    <dbReference type="NCBI Taxonomy" id="883114"/>
    <lineage>
        <taxon>Bacteria</taxon>
        <taxon>Bacillati</taxon>
        <taxon>Bacillota</taxon>
        <taxon>Tissierellia</taxon>
        <taxon>Tissierellales</taxon>
        <taxon>Peptoniphilaceae</taxon>
        <taxon>Helcococcus</taxon>
    </lineage>
</organism>
<dbReference type="Gene3D" id="3.40.50.300">
    <property type="entry name" value="P-loop containing nucleotide triphosphate hydrolases"/>
    <property type="match status" value="2"/>
</dbReference>
<dbReference type="PANTHER" id="PTHR47964">
    <property type="entry name" value="ATP-DEPENDENT DNA HELICASE HOMOLOG RECG, CHLOROPLASTIC"/>
    <property type="match status" value="1"/>
</dbReference>
<dbReference type="eggNOG" id="COG1200">
    <property type="taxonomic scope" value="Bacteria"/>
</dbReference>
<sequence>MKLRDIKGIGPKKEEKLNELGIYTLDDLVNYFPKRYEDRSNKTKVVDAIDGNKAYFELTIKTQFRTYFYARNKSVSSLKAFDDTGEINIIWYNDRFSGKSLIANNVYKIYGIYNADKKAIINPIVSKINDDEIGGITPIYSVNKTISSKDIKKYINFIFDNNYKIDDYLDNKILEKENILSLSDTIYQLHKPENSISLYKAFYSINLRNVLIEHLSYKLLDRKKEDKYIKFSNYSLDNIINKLKFDLTDSQEKVIKEIFSDMTADKNMNRIIIGDVGSGKTIVAILSAILAIKNGYQVAFMAPTEILASQHYSNYRDFLEQNNIHSNLLLGNTSSSDKKKIYKGLNNGDIDIIFGTHSLFQDKISFNKLGLIIIDEQQRFGVYQRKRLFNKGENPDTLLLSATPIPRTLALALYKNLDISFMDALPKNRLAIKSYLTTIYKEQDFMNFAYHQIKEGRQVYVIASRVEEDEELESIKLLYNKLKKYFNKKINIDYLHGKMSTEEKIEKQNLFVNNVTQMLIATSIVEVGVDVPNASTIIIYDTQQFGLSQLHQMRGRVGRGKYQSYCFFVVRDNKYLTDKLKFITDSLDGFEIAKKDLEIRGAGSMYGTEQSGNIDIENSFMINESLIETVNRISQNIDLEDKKIRELIDKNVEKLSKIILN</sequence>
<keyword evidence="6" id="KW-0238">DNA-binding</keyword>
<keyword evidence="5" id="KW-0067">ATP-binding</keyword>
<dbReference type="EMBL" id="AGEI01000021">
    <property type="protein sequence ID" value="EHR33954.1"/>
    <property type="molecule type" value="Genomic_DNA"/>
</dbReference>
<dbReference type="InterPro" id="IPR033454">
    <property type="entry name" value="RecG_wedge"/>
</dbReference>
<evidence type="ECO:0000256" key="2">
    <source>
        <dbReference type="ARBA" id="ARBA00022763"/>
    </source>
</evidence>
<dbReference type="Pfam" id="PF00271">
    <property type="entry name" value="Helicase_C"/>
    <property type="match status" value="1"/>
</dbReference>
<dbReference type="Gene3D" id="1.10.150.20">
    <property type="entry name" value="5' to 3' exonuclease, C-terminal subdomain"/>
    <property type="match status" value="1"/>
</dbReference>
<dbReference type="SUPFAM" id="SSF50249">
    <property type="entry name" value="Nucleic acid-binding proteins"/>
    <property type="match status" value="1"/>
</dbReference>
<dbReference type="GO" id="GO:0005524">
    <property type="term" value="F:ATP binding"/>
    <property type="evidence" value="ECO:0007669"/>
    <property type="project" value="UniProtKB-KW"/>
</dbReference>
<dbReference type="GeneID" id="96998885"/>
<dbReference type="PROSITE" id="PS51192">
    <property type="entry name" value="HELICASE_ATP_BIND_1"/>
    <property type="match status" value="1"/>
</dbReference>
<keyword evidence="4 10" id="KW-0347">Helicase</keyword>
<evidence type="ECO:0000256" key="7">
    <source>
        <dbReference type="ARBA" id="ARBA00023204"/>
    </source>
</evidence>
<evidence type="ECO:0000256" key="1">
    <source>
        <dbReference type="ARBA" id="ARBA00022741"/>
    </source>
</evidence>
<dbReference type="RefSeq" id="WP_005398311.1">
    <property type="nucleotide sequence ID" value="NZ_JH601088.1"/>
</dbReference>
<name>H3NNH9_9FIRM</name>
<dbReference type="GO" id="GO:0006281">
    <property type="term" value="P:DNA repair"/>
    <property type="evidence" value="ECO:0007669"/>
    <property type="project" value="UniProtKB-KW"/>
</dbReference>
<dbReference type="InterPro" id="IPR012340">
    <property type="entry name" value="NA-bd_OB-fold"/>
</dbReference>
<evidence type="ECO:0000256" key="5">
    <source>
        <dbReference type="ARBA" id="ARBA00022840"/>
    </source>
</evidence>
<dbReference type="SUPFAM" id="SSF52540">
    <property type="entry name" value="P-loop containing nucleoside triphosphate hydrolases"/>
    <property type="match status" value="2"/>
</dbReference>
<keyword evidence="11" id="KW-1185">Reference proteome</keyword>
<evidence type="ECO:0000256" key="4">
    <source>
        <dbReference type="ARBA" id="ARBA00022806"/>
    </source>
</evidence>
<dbReference type="PATRIC" id="fig|883114.3.peg.880"/>
<feature type="domain" description="Helicase ATP-binding" evidence="8">
    <location>
        <begin position="261"/>
        <end position="422"/>
    </location>
</feature>